<accession>A0A1I7RVP9</accession>
<dbReference type="GO" id="GO:0006887">
    <property type="term" value="P:exocytosis"/>
    <property type="evidence" value="ECO:0007669"/>
    <property type="project" value="UniProtKB-KW"/>
</dbReference>
<dbReference type="AlphaFoldDB" id="A0A1I7RVP9"/>
<evidence type="ECO:0000256" key="3">
    <source>
        <dbReference type="ARBA" id="ARBA00022483"/>
    </source>
</evidence>
<dbReference type="GO" id="GO:0006893">
    <property type="term" value="P:Golgi to plasma membrane transport"/>
    <property type="evidence" value="ECO:0007669"/>
    <property type="project" value="TreeGrafter"/>
</dbReference>
<evidence type="ECO:0000313" key="9">
    <source>
        <dbReference type="Proteomes" id="UP000095284"/>
    </source>
</evidence>
<dbReference type="InterPro" id="IPR042561">
    <property type="entry name" value="Exo84_C_1"/>
</dbReference>
<reference evidence="11" key="1">
    <citation type="submission" date="2016-11" db="UniProtKB">
        <authorList>
            <consortium name="WormBaseParasite"/>
        </authorList>
    </citation>
    <scope>IDENTIFICATION</scope>
</reference>
<dbReference type="GO" id="GO:0015031">
    <property type="term" value="P:protein transport"/>
    <property type="evidence" value="ECO:0007669"/>
    <property type="project" value="UniProtKB-KW"/>
</dbReference>
<dbReference type="InterPro" id="IPR033961">
    <property type="entry name" value="Exo84"/>
</dbReference>
<reference evidence="8" key="2">
    <citation type="submission" date="2020-08" db="EMBL/GenBank/DDBJ databases">
        <authorList>
            <person name="Kikuchi T."/>
        </authorList>
    </citation>
    <scope>NUCLEOTIDE SEQUENCE</scope>
    <source>
        <strain evidence="7">Ka4C1</strain>
    </source>
</reference>
<evidence type="ECO:0000313" key="8">
    <source>
        <dbReference type="EMBL" id="CAG9081984.1"/>
    </source>
</evidence>
<dbReference type="Gene3D" id="1.20.58.1220">
    <property type="entry name" value="Exo84p, C-terminal helical domain"/>
    <property type="match status" value="1"/>
</dbReference>
<dbReference type="EMBL" id="CAJFCV020000001">
    <property type="protein sequence ID" value="CAG9081984.1"/>
    <property type="molecule type" value="Genomic_DNA"/>
</dbReference>
<dbReference type="PANTHER" id="PTHR21426:SF12">
    <property type="entry name" value="EXOCYST COMPLEX COMPONENT 8"/>
    <property type="match status" value="1"/>
</dbReference>
<dbReference type="InterPro" id="IPR011993">
    <property type="entry name" value="PH-like_dom_sf"/>
</dbReference>
<evidence type="ECO:0000256" key="1">
    <source>
        <dbReference type="ARBA" id="ARBA00007210"/>
    </source>
</evidence>
<evidence type="ECO:0000256" key="5">
    <source>
        <dbReference type="SAM" id="MobiDB-lite"/>
    </source>
</evidence>
<keyword evidence="3" id="KW-0268">Exocytosis</keyword>
<dbReference type="Proteomes" id="UP000582659">
    <property type="component" value="Unassembled WGS sequence"/>
</dbReference>
<dbReference type="GO" id="GO:0000145">
    <property type="term" value="C:exocyst"/>
    <property type="evidence" value="ECO:0007669"/>
    <property type="project" value="InterPro"/>
</dbReference>
<dbReference type="Gene3D" id="2.30.29.30">
    <property type="entry name" value="Pleckstrin-homology domain (PH domain)/Phosphotyrosine-binding domain (PTB)"/>
    <property type="match status" value="1"/>
</dbReference>
<evidence type="ECO:0000313" key="10">
    <source>
        <dbReference type="Proteomes" id="UP000659654"/>
    </source>
</evidence>
<evidence type="ECO:0000256" key="4">
    <source>
        <dbReference type="ARBA" id="ARBA00022927"/>
    </source>
</evidence>
<dbReference type="Proteomes" id="UP000095284">
    <property type="component" value="Unplaced"/>
</dbReference>
<feature type="region of interest" description="Disordered" evidence="5">
    <location>
        <begin position="265"/>
        <end position="301"/>
    </location>
</feature>
<evidence type="ECO:0000313" key="11">
    <source>
        <dbReference type="WBParaSite" id="BXY_0481100.1"/>
    </source>
</evidence>
<dbReference type="Gene3D" id="1.20.58.1210">
    <property type="entry name" value="Exo84p, N-terminal helical domain"/>
    <property type="match status" value="1"/>
</dbReference>
<dbReference type="PANTHER" id="PTHR21426">
    <property type="entry name" value="EXOCYST COMPLEX COMPONENT 8"/>
    <property type="match status" value="1"/>
</dbReference>
<dbReference type="InterPro" id="IPR016159">
    <property type="entry name" value="Cullin_repeat-like_dom_sf"/>
</dbReference>
<dbReference type="SUPFAM" id="SSF74788">
    <property type="entry name" value="Cullin repeat-like"/>
    <property type="match status" value="1"/>
</dbReference>
<gene>
    <name evidence="7" type="ORF">BXYJ_LOCUS796</name>
</gene>
<dbReference type="SUPFAM" id="SSF50729">
    <property type="entry name" value="PH domain-like"/>
    <property type="match status" value="1"/>
</dbReference>
<dbReference type="Pfam" id="PF16528">
    <property type="entry name" value="Exo84_C"/>
    <property type="match status" value="1"/>
</dbReference>
<keyword evidence="4" id="KW-0653">Protein transport</keyword>
<evidence type="ECO:0000256" key="2">
    <source>
        <dbReference type="ARBA" id="ARBA00022448"/>
    </source>
</evidence>
<organism evidence="9 11">
    <name type="scientific">Bursaphelenchus xylophilus</name>
    <name type="common">Pinewood nematode worm</name>
    <name type="synonym">Aphelenchoides xylophilus</name>
    <dbReference type="NCBI Taxonomy" id="6326"/>
    <lineage>
        <taxon>Eukaryota</taxon>
        <taxon>Metazoa</taxon>
        <taxon>Ecdysozoa</taxon>
        <taxon>Nematoda</taxon>
        <taxon>Chromadorea</taxon>
        <taxon>Rhabditida</taxon>
        <taxon>Tylenchina</taxon>
        <taxon>Tylenchomorpha</taxon>
        <taxon>Aphelenchoidea</taxon>
        <taxon>Aphelenchoididae</taxon>
        <taxon>Bursaphelenchus</taxon>
    </lineage>
</organism>
<sequence length="687" mass="78756">MSVNGSVDGDVFASEEFNGAQFVNDILNNSRPGEEVKKLHKLKSKLNAESNTASEQVKDIIFDHYRQFIDTSKEVASLEREIYELSTLLTDQKALIENLMDLCGQEKGSICSVSLHSGNNNQQNPLQLLMHKVEGIADELNRLKPNEKIILQSEFTLLSENTMEPVHTVFLVLLSETFFICYPSNNPKMKFTFSSAHRLDSVAVVNVKRAAIENPFAELIMQLMIFPEQLYLKCDSPRLKKQWLEGIENAKRALEKEKNLHRQATIRAKRRKSSAAAHPLDPRDRLSGIKSQNSEAIQEEDQEKIEADMEWLRGLENDLQEEISHRHMEDAVDLLMDAKQAKCTDPELSARIASYEKQIIKMLSDEIKRPGALHGGAKALHRPLTLLKTLGRSTYAIDLYLKRRSSALSQRAREFTISEEPLSYVRHVSTVFISAILEVIKEFKSQIDDYCLVVQWACSELSLLLSLIRRHVLEVAPTMAVLTNAWRILAGELEVLRYEGLDLSFEVNRLLAPSLRTALEGNFTNIIESTRLRIQEERWQPFNLETESNLNRYLEEMSDLGLCIDWAILPHQPNSLSISQSGCEFARVARSLSRDLSLLKSSGHLRELSIDFIRTLWSDYCELLAQPINNEVHNFTCKFIVNQLIPLCEEIYREDLIRILLQKRFPILLKYVDRPLERLDSHEEEDV</sequence>
<dbReference type="Pfam" id="PF08700">
    <property type="entry name" value="VPS51_Exo84_N"/>
    <property type="match status" value="1"/>
</dbReference>
<keyword evidence="10" id="KW-1185">Reference proteome</keyword>
<dbReference type="InterPro" id="IPR042560">
    <property type="entry name" value="Exo84_C_2"/>
</dbReference>
<dbReference type="eggNOG" id="KOG2215">
    <property type="taxonomic scope" value="Eukaryota"/>
</dbReference>
<feature type="domain" description="Exocyst component Exo84 C-terminal" evidence="6">
    <location>
        <begin position="310"/>
        <end position="503"/>
    </location>
</feature>
<dbReference type="Proteomes" id="UP000659654">
    <property type="component" value="Unassembled WGS sequence"/>
</dbReference>
<protein>
    <submittedName>
        <fullName evidence="7">(pine wood nematode) hypothetical protein</fullName>
    </submittedName>
    <submittedName>
        <fullName evidence="11">Exo84_C domain-containing protein</fullName>
    </submittedName>
</protein>
<evidence type="ECO:0000313" key="7">
    <source>
        <dbReference type="EMBL" id="CAD5208560.1"/>
    </source>
</evidence>
<keyword evidence="2" id="KW-0813">Transport</keyword>
<dbReference type="OrthoDB" id="642193at2759"/>
<proteinExistence type="inferred from homology"/>
<comment type="similarity">
    <text evidence="1">Belongs to the EXO84 family.</text>
</comment>
<name>A0A1I7RVP9_BURXY</name>
<evidence type="ECO:0000259" key="6">
    <source>
        <dbReference type="Pfam" id="PF16528"/>
    </source>
</evidence>
<dbReference type="InterPro" id="IPR032403">
    <property type="entry name" value="Exo84_C"/>
</dbReference>
<dbReference type="EMBL" id="CAJFDI010000001">
    <property type="protein sequence ID" value="CAD5208560.1"/>
    <property type="molecule type" value="Genomic_DNA"/>
</dbReference>
<dbReference type="WBParaSite" id="BXY_0481100.1">
    <property type="protein sequence ID" value="BXY_0481100.1"/>
    <property type="gene ID" value="BXY_0481100"/>
</dbReference>